<evidence type="ECO:0000313" key="4">
    <source>
        <dbReference type="Proteomes" id="UP001549320"/>
    </source>
</evidence>
<keyword evidence="4" id="KW-1185">Reference proteome</keyword>
<feature type="region of interest" description="Disordered" evidence="1">
    <location>
        <begin position="59"/>
        <end position="84"/>
    </location>
</feature>
<protein>
    <submittedName>
        <fullName evidence="3">Small Trp-rich protein</fullName>
    </submittedName>
</protein>
<evidence type="ECO:0000256" key="2">
    <source>
        <dbReference type="SAM" id="Phobius"/>
    </source>
</evidence>
<dbReference type="InterPro" id="IPR031044">
    <property type="entry name" value="Small_Trp_rich"/>
</dbReference>
<dbReference type="EMBL" id="JBEPSH010000019">
    <property type="protein sequence ID" value="MET4580487.1"/>
    <property type="molecule type" value="Genomic_DNA"/>
</dbReference>
<dbReference type="RefSeq" id="WP_354449461.1">
    <property type="nucleotide sequence ID" value="NZ_JBEPSH010000019.1"/>
</dbReference>
<accession>A0ABV2QHG3</accession>
<gene>
    <name evidence="3" type="ORF">ABIE13_005628</name>
</gene>
<sequence>MYLLGLGIVLLLLKYLEIEPVAQWAWWMVLSPFAAAIVWWAWADWSGYTMRKSMERQELRKHDRINRHRKAIGRPTTPPSRRRP</sequence>
<keyword evidence="2" id="KW-0472">Membrane</keyword>
<keyword evidence="2" id="KW-1133">Transmembrane helix</keyword>
<feature type="transmembrane region" description="Helical" evidence="2">
    <location>
        <begin position="28"/>
        <end position="48"/>
    </location>
</feature>
<organism evidence="3 4">
    <name type="scientific">Ottowia thiooxydans</name>
    <dbReference type="NCBI Taxonomy" id="219182"/>
    <lineage>
        <taxon>Bacteria</taxon>
        <taxon>Pseudomonadati</taxon>
        <taxon>Pseudomonadota</taxon>
        <taxon>Betaproteobacteria</taxon>
        <taxon>Burkholderiales</taxon>
        <taxon>Comamonadaceae</taxon>
        <taxon>Ottowia</taxon>
    </lineage>
</organism>
<comment type="caution">
    <text evidence="3">The sequence shown here is derived from an EMBL/GenBank/DDBJ whole genome shotgun (WGS) entry which is preliminary data.</text>
</comment>
<feature type="compositionally biased region" description="Basic residues" evidence="1">
    <location>
        <begin position="62"/>
        <end position="72"/>
    </location>
</feature>
<keyword evidence="2" id="KW-0812">Transmembrane</keyword>
<evidence type="ECO:0000313" key="3">
    <source>
        <dbReference type="EMBL" id="MET4580487.1"/>
    </source>
</evidence>
<name>A0ABV2QHG3_9BURK</name>
<evidence type="ECO:0000256" key="1">
    <source>
        <dbReference type="SAM" id="MobiDB-lite"/>
    </source>
</evidence>
<reference evidence="3 4" key="1">
    <citation type="submission" date="2024-06" db="EMBL/GenBank/DDBJ databases">
        <title>Sorghum-associated microbial communities from plants grown in Nebraska, USA.</title>
        <authorList>
            <person name="Schachtman D."/>
        </authorList>
    </citation>
    <scope>NUCLEOTIDE SEQUENCE [LARGE SCALE GENOMIC DNA]</scope>
    <source>
        <strain evidence="3 4">2709</strain>
    </source>
</reference>
<dbReference type="Proteomes" id="UP001549320">
    <property type="component" value="Unassembled WGS sequence"/>
</dbReference>
<proteinExistence type="predicted"/>
<dbReference type="NCBIfam" id="TIGR04438">
    <property type="entry name" value="small_Trp_rich"/>
    <property type="match status" value="1"/>
</dbReference>